<evidence type="ECO:0000313" key="1">
    <source>
        <dbReference type="EMBL" id="AWT27374.1"/>
    </source>
</evidence>
<dbReference type="AlphaFoldDB" id="A0A2Z3YXV8"/>
<reference evidence="2" key="1">
    <citation type="submission" date="2017-11" db="EMBL/GenBank/DDBJ databases">
        <title>Otitis media/interna in a cat caused by the recently described species Corynebacterium provencense.</title>
        <authorList>
            <person name="Kittl S."/>
            <person name="Brodard I."/>
            <person name="Rychener L."/>
            <person name="Jores J."/>
            <person name="Roosje P."/>
            <person name="Gobeli Brawand S."/>
        </authorList>
    </citation>
    <scope>NUCLEOTIDE SEQUENCE [LARGE SCALE GENOMIC DNA]</scope>
    <source>
        <strain evidence="2">17KM38</strain>
    </source>
</reference>
<accession>A0A2Z3YXV8</accession>
<dbReference type="EMBL" id="CP024988">
    <property type="protein sequence ID" value="AWT27374.1"/>
    <property type="molecule type" value="Genomic_DNA"/>
</dbReference>
<sequence length="107" mass="11653">MCAVIGVIFTGLLYFGAYLFGEKLGALAERQDSGRCEAEGQGLVYDRIHRTVADGQFVLTHSEGSVAGVRHSYAELWHLSDGVLTEMWDAVTEVPADAEALHDHGIF</sequence>
<dbReference type="InterPro" id="IPR032710">
    <property type="entry name" value="NTF2-like_dom_sf"/>
</dbReference>
<dbReference type="Proteomes" id="UP000247696">
    <property type="component" value="Chromosome"/>
</dbReference>
<proteinExistence type="predicted"/>
<dbReference type="Gene3D" id="3.10.450.50">
    <property type="match status" value="1"/>
</dbReference>
<gene>
    <name evidence="1" type="ORF">Csp1_26310</name>
</gene>
<evidence type="ECO:0000313" key="2">
    <source>
        <dbReference type="Proteomes" id="UP000247696"/>
    </source>
</evidence>
<dbReference type="SUPFAM" id="SSF54427">
    <property type="entry name" value="NTF2-like"/>
    <property type="match status" value="1"/>
</dbReference>
<name>A0A2Z3YXV8_9CORY</name>
<dbReference type="RefSeq" id="WP_202616717.1">
    <property type="nucleotide sequence ID" value="NZ_CP024988.1"/>
</dbReference>
<dbReference type="KEGG" id="cpre:Csp1_26310"/>
<organism evidence="1 2">
    <name type="scientific">Corynebacterium provencense</name>
    <dbReference type="NCBI Taxonomy" id="1737425"/>
    <lineage>
        <taxon>Bacteria</taxon>
        <taxon>Bacillati</taxon>
        <taxon>Actinomycetota</taxon>
        <taxon>Actinomycetes</taxon>
        <taxon>Mycobacteriales</taxon>
        <taxon>Corynebacteriaceae</taxon>
        <taxon>Corynebacterium</taxon>
    </lineage>
</organism>
<keyword evidence="2" id="KW-1185">Reference proteome</keyword>
<protein>
    <submittedName>
        <fullName evidence="1">Uncharacterized protein</fullName>
    </submittedName>
</protein>